<dbReference type="EMBL" id="BBPA01000056">
    <property type="protein sequence ID" value="GAL94468.1"/>
    <property type="molecule type" value="Genomic_DNA"/>
</dbReference>
<protein>
    <recommendedName>
        <fullName evidence="3">Dihem cytochrome c family protein</fullName>
    </recommendedName>
</protein>
<dbReference type="Proteomes" id="UP000030321">
    <property type="component" value="Unassembled WGS sequence"/>
</dbReference>
<comment type="caution">
    <text evidence="1">The sequence shown here is derived from an EMBL/GenBank/DDBJ whole genome shotgun (WGS) entry which is preliminary data.</text>
</comment>
<dbReference type="GO" id="GO:0009055">
    <property type="term" value="F:electron transfer activity"/>
    <property type="evidence" value="ECO:0007669"/>
    <property type="project" value="InterPro"/>
</dbReference>
<evidence type="ECO:0000313" key="2">
    <source>
        <dbReference type="Proteomes" id="UP000030321"/>
    </source>
</evidence>
<dbReference type="AlphaFoldDB" id="A0A0A1VYD9"/>
<evidence type="ECO:0000313" key="1">
    <source>
        <dbReference type="EMBL" id="GAL94468.1"/>
    </source>
</evidence>
<organism evidence="1 2">
    <name type="scientific">Microcystis aeruginosa NIES-44</name>
    <dbReference type="NCBI Taxonomy" id="449439"/>
    <lineage>
        <taxon>Bacteria</taxon>
        <taxon>Bacillati</taxon>
        <taxon>Cyanobacteriota</taxon>
        <taxon>Cyanophyceae</taxon>
        <taxon>Oscillatoriophycideae</taxon>
        <taxon>Chroococcales</taxon>
        <taxon>Microcystaceae</taxon>
        <taxon>Microcystis</taxon>
    </lineage>
</organism>
<sequence>MPSSGQVKSIFFLILFLLSILGGILLASLLKEPAIAQSPSSDTVLNRYQIGQQTYLENCATCHIAIPPSILPSQTWKKILENPNSHYGIRLKPIVGITQRLIWDYLSYSSRPLTQTTFVPLLIEQSTYVKVLHPRVNLPTPMGHTTCVTCHPNASRYDYQTLTPIWDDAA</sequence>
<evidence type="ECO:0008006" key="3">
    <source>
        <dbReference type="Google" id="ProtNLM"/>
    </source>
</evidence>
<proteinExistence type="predicted"/>
<dbReference type="GO" id="GO:0020037">
    <property type="term" value="F:heme binding"/>
    <property type="evidence" value="ECO:0007669"/>
    <property type="project" value="InterPro"/>
</dbReference>
<dbReference type="InterPro" id="IPR036909">
    <property type="entry name" value="Cyt_c-like_dom_sf"/>
</dbReference>
<accession>A0A0A1VYD9</accession>
<gene>
    <name evidence="1" type="ORF">N44_03048</name>
</gene>
<dbReference type="Pfam" id="PF09626">
    <property type="entry name" value="DHC"/>
    <property type="match status" value="1"/>
</dbReference>
<reference evidence="2" key="1">
    <citation type="journal article" date="2015" name="Genome">
        <title>Whole Genome Sequence of the Non-Microcystin-Producing Microcystis aeruginosa Strain NIES-44.</title>
        <authorList>
            <person name="Okano K."/>
            <person name="Miyata N."/>
            <person name="Ozaki Y."/>
        </authorList>
    </citation>
    <scope>NUCLEOTIDE SEQUENCE [LARGE SCALE GENOMIC DNA]</scope>
    <source>
        <strain evidence="2">NIES-44</strain>
    </source>
</reference>
<dbReference type="SUPFAM" id="SSF46626">
    <property type="entry name" value="Cytochrome c"/>
    <property type="match status" value="1"/>
</dbReference>
<dbReference type="RefSeq" id="WP_045360536.1">
    <property type="nucleotide sequence ID" value="NZ_BBPA01000056.1"/>
</dbReference>
<name>A0A0A1VYD9_MICAE</name>
<dbReference type="InterPro" id="IPR018588">
    <property type="entry name" value="Dihaem_cytochrome-c"/>
</dbReference>